<comment type="caution">
    <text evidence="1">The sequence shown here is derived from an EMBL/GenBank/DDBJ whole genome shotgun (WGS) entry which is preliminary data.</text>
</comment>
<gene>
    <name evidence="1" type="ORF">GCM10009675_35570</name>
</gene>
<keyword evidence="2" id="KW-1185">Reference proteome</keyword>
<organism evidence="1 2">
    <name type="scientific">Prauserella alba</name>
    <dbReference type="NCBI Taxonomy" id="176898"/>
    <lineage>
        <taxon>Bacteria</taxon>
        <taxon>Bacillati</taxon>
        <taxon>Actinomycetota</taxon>
        <taxon>Actinomycetes</taxon>
        <taxon>Pseudonocardiales</taxon>
        <taxon>Pseudonocardiaceae</taxon>
        <taxon>Prauserella</taxon>
    </lineage>
</organism>
<protein>
    <recommendedName>
        <fullName evidence="3">Short chain dehydrogenase</fullName>
    </recommendedName>
</protein>
<dbReference type="RefSeq" id="WP_253858988.1">
    <property type="nucleotide sequence ID" value="NZ_BAAALM010000012.1"/>
</dbReference>
<evidence type="ECO:0000313" key="1">
    <source>
        <dbReference type="EMBL" id="GAA1211496.1"/>
    </source>
</evidence>
<name>A0ABN1VHQ1_9PSEU</name>
<sequence>MTRRALLLAGTGMLRRVTRELAVDGWQVVLPSRRYAPIPTGDPDVHSVRWTAGHRHTTVGAGRATWVQAQWDAPADLARKASDVLTGPADLLVAWVHESYREAVLSAVEPLLSAAAPVVEVTALPTHGDVVAPPEPHYPHRPTQQVLLGSTSDVAVGRPLGHEEIERGVLEAVRRAVAGRPSSAHQLGERRTVRRS</sequence>
<dbReference type="Proteomes" id="UP001500467">
    <property type="component" value="Unassembled WGS sequence"/>
</dbReference>
<evidence type="ECO:0000313" key="2">
    <source>
        <dbReference type="Proteomes" id="UP001500467"/>
    </source>
</evidence>
<proteinExistence type="predicted"/>
<evidence type="ECO:0008006" key="3">
    <source>
        <dbReference type="Google" id="ProtNLM"/>
    </source>
</evidence>
<reference evidence="1 2" key="1">
    <citation type="journal article" date="2019" name="Int. J. Syst. Evol. Microbiol.">
        <title>The Global Catalogue of Microorganisms (GCM) 10K type strain sequencing project: providing services to taxonomists for standard genome sequencing and annotation.</title>
        <authorList>
            <consortium name="The Broad Institute Genomics Platform"/>
            <consortium name="The Broad Institute Genome Sequencing Center for Infectious Disease"/>
            <person name="Wu L."/>
            <person name="Ma J."/>
        </authorList>
    </citation>
    <scope>NUCLEOTIDE SEQUENCE [LARGE SCALE GENOMIC DNA]</scope>
    <source>
        <strain evidence="1 2">JCM 13022</strain>
    </source>
</reference>
<dbReference type="EMBL" id="BAAALM010000012">
    <property type="protein sequence ID" value="GAA1211496.1"/>
    <property type="molecule type" value="Genomic_DNA"/>
</dbReference>
<accession>A0ABN1VHQ1</accession>